<comment type="caution">
    <text evidence="2">The sequence shown here is derived from an EMBL/GenBank/DDBJ whole genome shotgun (WGS) entry which is preliminary data.</text>
</comment>
<dbReference type="Proteomes" id="UP000215563">
    <property type="component" value="Unassembled WGS sequence"/>
</dbReference>
<name>A0A229RN57_AMYAL</name>
<sequence length="367" mass="39400">MSTGTLTGTAQADTVGPVTLDPLPGDDYSSVSAVNDAGVMVGLSSKGLDPPVRHPVRWDADGRITALPTQGDGQGIVSHINRYGVSTGIAATPTGSAAARWDAEGRVTTMQLPPGYYGAGPMGISDNGVVVGTWITSGYWMGSFRWDPDGKVTDLGTLPGGDWTWAKAIPDDGRIITGVAAGHDKVHHAVRWVDGRPMTRLAPDYLASSPDRTNGHGVSAGFISENLGARDTPVTWDRDGTMRRLEWRENQLLWINAVSSTGYVIGSNNRYPPDDRWLLLWAPDGTLTVLPDDQLSAVAEGVDAKGTVVGSIRGEATVWFRNGERRRLAGLPGGKESKAHFINDRGRVVGSVTDSQWKTREVFWDRK</sequence>
<dbReference type="OrthoDB" id="4310309at2"/>
<reference evidence="2 3" key="1">
    <citation type="submission" date="2017-07" db="EMBL/GenBank/DDBJ databases">
        <title>Amycolatopsis alba DSM 44262 Genome sequencing and assembly.</title>
        <authorList>
            <person name="Kaur N."/>
            <person name="Mayilraj S."/>
        </authorList>
    </citation>
    <scope>NUCLEOTIDE SEQUENCE [LARGE SCALE GENOMIC DNA]</scope>
    <source>
        <strain evidence="2 3">DSM 44262</strain>
    </source>
</reference>
<proteinExistence type="predicted"/>
<gene>
    <name evidence="2" type="ORF">CFP75_23190</name>
</gene>
<evidence type="ECO:0000313" key="2">
    <source>
        <dbReference type="EMBL" id="OXM47901.1"/>
    </source>
</evidence>
<feature type="compositionally biased region" description="Polar residues" evidence="1">
    <location>
        <begin position="1"/>
        <end position="12"/>
    </location>
</feature>
<accession>A0A229RN57</accession>
<dbReference type="EMBL" id="NMQU01000069">
    <property type="protein sequence ID" value="OXM47901.1"/>
    <property type="molecule type" value="Genomic_DNA"/>
</dbReference>
<evidence type="ECO:0000256" key="1">
    <source>
        <dbReference type="SAM" id="MobiDB-lite"/>
    </source>
</evidence>
<feature type="region of interest" description="Disordered" evidence="1">
    <location>
        <begin position="1"/>
        <end position="20"/>
    </location>
</feature>
<evidence type="ECO:0000313" key="3">
    <source>
        <dbReference type="Proteomes" id="UP000215563"/>
    </source>
</evidence>
<protein>
    <submittedName>
        <fullName evidence="2">HAF repeat-containing protein</fullName>
    </submittedName>
</protein>
<organism evidence="2 3">
    <name type="scientific">Amycolatopsis alba DSM 44262</name>
    <dbReference type="NCBI Taxonomy" id="1125972"/>
    <lineage>
        <taxon>Bacteria</taxon>
        <taxon>Bacillati</taxon>
        <taxon>Actinomycetota</taxon>
        <taxon>Actinomycetes</taxon>
        <taxon>Pseudonocardiales</taxon>
        <taxon>Pseudonocardiaceae</taxon>
        <taxon>Amycolatopsis</taxon>
    </lineage>
</organism>
<dbReference type="AlphaFoldDB" id="A0A229RN57"/>
<keyword evidence="3" id="KW-1185">Reference proteome</keyword>